<dbReference type="AlphaFoldDB" id="A0A264VM99"/>
<reference evidence="1 2" key="1">
    <citation type="submission" date="2017-07" db="EMBL/GenBank/DDBJ databases">
        <title>blaIMP-27 on transferable plasmids in Proteus mirabilis and Providencia rettgeri.</title>
        <authorList>
            <person name="Potter R."/>
        </authorList>
    </citation>
    <scope>NUCLEOTIDE SEQUENCE [LARGE SCALE GENOMIC DNA]</scope>
    <source>
        <strain evidence="1 2">PR1</strain>
    </source>
</reference>
<organism evidence="1 2">
    <name type="scientific">Providencia rettgeri</name>
    <dbReference type="NCBI Taxonomy" id="587"/>
    <lineage>
        <taxon>Bacteria</taxon>
        <taxon>Pseudomonadati</taxon>
        <taxon>Pseudomonadota</taxon>
        <taxon>Gammaproteobacteria</taxon>
        <taxon>Enterobacterales</taxon>
        <taxon>Morganellaceae</taxon>
        <taxon>Providencia</taxon>
    </lineage>
</organism>
<proteinExistence type="predicted"/>
<accession>A0A264VM99</accession>
<protein>
    <submittedName>
        <fullName evidence="1">Uncharacterized protein</fullName>
    </submittedName>
</protein>
<evidence type="ECO:0000313" key="1">
    <source>
        <dbReference type="EMBL" id="OZS72422.1"/>
    </source>
</evidence>
<evidence type="ECO:0000313" key="2">
    <source>
        <dbReference type="Proteomes" id="UP000216001"/>
    </source>
</evidence>
<dbReference type="EMBL" id="NOWC01000037">
    <property type="protein sequence ID" value="OZS72422.1"/>
    <property type="molecule type" value="Genomic_DNA"/>
</dbReference>
<comment type="caution">
    <text evidence="1">The sequence shown here is derived from an EMBL/GenBank/DDBJ whole genome shotgun (WGS) entry which is preliminary data.</text>
</comment>
<gene>
    <name evidence="1" type="ORF">CHI95_21810</name>
</gene>
<sequence>MFSNLFRNLFLSEMITDKPSRKIIKPDDTNSECVITEVASTVCLDNNGLPASLTVYLPLRKYTFTLTHQLLSKLGKVSKFVLKALSTEGCGLKDIERIAGLTEEHLSPILSRLTGLGWFEPASKELTAQGYEMAKAVGLTGRQFSLWIDALDNRNSPLILISADQIVQVEDDSQGIRLPEFERDWNILEVLQKQRLSRRLSAYKDKEGDLMPLLMLLCDEAEHSALQQQKFAWEFELELDRELSLPSYIEFTLPRGLDISKDSGKQLNFYAPVLHYSATYSVPPLLIDEIPHPRCQIFNYCLLSGVSLQAETLYEQASSWPEFLNIPLSTMMEKMAMDIPTDSVFLSKEVVVTRASRKIAMSYTVLSQLIAKNIKTALPQEMTS</sequence>
<dbReference type="Proteomes" id="UP000216001">
    <property type="component" value="Unassembled WGS sequence"/>
</dbReference>
<name>A0A264VM99_PRORE</name>